<gene>
    <name evidence="2" type="ORF">NP233_g5699</name>
</gene>
<proteinExistence type="predicted"/>
<sequence>MTDFTLTLPSEIIFDAFLYLDYPGLMSVKLTCKRFYDIIKARALWMHFVRLLEENHGYSLPEEESVYTVDALEQWVMRRLRVLDIWSRSSSPRCKVHACFERSSIQDAAPVTDDSKTTYSLLPGGRWLLSISDASGPGVFLYDLEATGSANGNALVVIDAKSWSDGIVNQGTISPNDTGFSRQRQYKFWIDYSKTQMTFLVAVMSFDSQRTVGVCGIVETRLSGYGSDASFNIRPRANFQFEVGNRQFDSALMTFNNRYLVVAGVDRMGLDHVPITVVDYSASVHRQGSPVIVNPEAFMLDSSIDRDLEFIHGNTFALFRKTAIHLFEVVSPNDPERPPIVEELHSIPLGNEEDPNAGYEWSPLRRFPGASNISMRSLNAEFSILTISDTKSKPSSSPLTGRAEYDQLLHQEDRWALPTSFLFQGISWSVTWLGSPTGTVLELLEHQKGGDSAENKNRRRTVSLPEDLKAKFKGDKPQNAILGFDEETGRLVVGLQEKKEKNVRLMAIDIV</sequence>
<dbReference type="InterPro" id="IPR001810">
    <property type="entry name" value="F-box_dom"/>
</dbReference>
<name>A0AAD5VTM0_9AGAR</name>
<dbReference type="EMBL" id="JANIEX010000344">
    <property type="protein sequence ID" value="KAJ3568463.1"/>
    <property type="molecule type" value="Genomic_DNA"/>
</dbReference>
<evidence type="ECO:0000313" key="2">
    <source>
        <dbReference type="EMBL" id="KAJ3568463.1"/>
    </source>
</evidence>
<dbReference type="PROSITE" id="PS50181">
    <property type="entry name" value="FBOX"/>
    <property type="match status" value="1"/>
</dbReference>
<comment type="caution">
    <text evidence="2">The sequence shown here is derived from an EMBL/GenBank/DDBJ whole genome shotgun (WGS) entry which is preliminary data.</text>
</comment>
<reference evidence="2" key="1">
    <citation type="submission" date="2022-07" db="EMBL/GenBank/DDBJ databases">
        <title>Genome Sequence of Leucocoprinus birnbaumii.</title>
        <authorList>
            <person name="Buettner E."/>
        </authorList>
    </citation>
    <scope>NUCLEOTIDE SEQUENCE</scope>
    <source>
        <strain evidence="2">VT141</strain>
    </source>
</reference>
<protein>
    <recommendedName>
        <fullName evidence="1">F-box domain-containing protein</fullName>
    </recommendedName>
</protein>
<dbReference type="InterPro" id="IPR036047">
    <property type="entry name" value="F-box-like_dom_sf"/>
</dbReference>
<dbReference type="AlphaFoldDB" id="A0AAD5VTM0"/>
<dbReference type="Pfam" id="PF12937">
    <property type="entry name" value="F-box-like"/>
    <property type="match status" value="1"/>
</dbReference>
<accession>A0AAD5VTM0</accession>
<keyword evidence="3" id="KW-1185">Reference proteome</keyword>
<evidence type="ECO:0000259" key="1">
    <source>
        <dbReference type="PROSITE" id="PS50181"/>
    </source>
</evidence>
<dbReference type="Gene3D" id="1.20.1280.50">
    <property type="match status" value="1"/>
</dbReference>
<feature type="domain" description="F-box" evidence="1">
    <location>
        <begin position="2"/>
        <end position="48"/>
    </location>
</feature>
<dbReference type="Proteomes" id="UP001213000">
    <property type="component" value="Unassembled WGS sequence"/>
</dbReference>
<organism evidence="2 3">
    <name type="scientific">Leucocoprinus birnbaumii</name>
    <dbReference type="NCBI Taxonomy" id="56174"/>
    <lineage>
        <taxon>Eukaryota</taxon>
        <taxon>Fungi</taxon>
        <taxon>Dikarya</taxon>
        <taxon>Basidiomycota</taxon>
        <taxon>Agaricomycotina</taxon>
        <taxon>Agaricomycetes</taxon>
        <taxon>Agaricomycetidae</taxon>
        <taxon>Agaricales</taxon>
        <taxon>Agaricineae</taxon>
        <taxon>Agaricaceae</taxon>
        <taxon>Leucocoprinus</taxon>
    </lineage>
</organism>
<dbReference type="SUPFAM" id="SSF81383">
    <property type="entry name" value="F-box domain"/>
    <property type="match status" value="1"/>
</dbReference>
<evidence type="ECO:0000313" key="3">
    <source>
        <dbReference type="Proteomes" id="UP001213000"/>
    </source>
</evidence>